<dbReference type="AlphaFoldDB" id="A0A420WFP6"/>
<gene>
    <name evidence="2" type="ORF">DES40_2629</name>
</gene>
<organism evidence="2 3">
    <name type="scientific">Litorimonas taeanensis</name>
    <dbReference type="NCBI Taxonomy" id="568099"/>
    <lineage>
        <taxon>Bacteria</taxon>
        <taxon>Pseudomonadati</taxon>
        <taxon>Pseudomonadota</taxon>
        <taxon>Alphaproteobacteria</taxon>
        <taxon>Maricaulales</taxon>
        <taxon>Robiginitomaculaceae</taxon>
    </lineage>
</organism>
<keyword evidence="2" id="KW-0449">Lipoprotein</keyword>
<keyword evidence="3" id="KW-1185">Reference proteome</keyword>
<feature type="chain" id="PRO_5019534140" evidence="1">
    <location>
        <begin position="20"/>
        <end position="70"/>
    </location>
</feature>
<comment type="caution">
    <text evidence="2">The sequence shown here is derived from an EMBL/GenBank/DDBJ whole genome shotgun (WGS) entry which is preliminary data.</text>
</comment>
<evidence type="ECO:0000313" key="2">
    <source>
        <dbReference type="EMBL" id="RKQ69820.1"/>
    </source>
</evidence>
<name>A0A420WFP6_9PROT</name>
<keyword evidence="1" id="KW-0732">Signal</keyword>
<dbReference type="InterPro" id="IPR025985">
    <property type="entry name" value="YnbE"/>
</dbReference>
<accession>A0A420WFP6</accession>
<dbReference type="FunCoup" id="A0A420WFP6">
    <property type="interactions" value="1"/>
</dbReference>
<feature type="signal peptide" evidence="1">
    <location>
        <begin position="1"/>
        <end position="19"/>
    </location>
</feature>
<dbReference type="PROSITE" id="PS51257">
    <property type="entry name" value="PROKAR_LIPOPROTEIN"/>
    <property type="match status" value="1"/>
</dbReference>
<dbReference type="Pfam" id="PF13617">
    <property type="entry name" value="Lipoprotein_19"/>
    <property type="match status" value="1"/>
</dbReference>
<dbReference type="RefSeq" id="WP_233345646.1">
    <property type="nucleotide sequence ID" value="NZ_RBII01000002.1"/>
</dbReference>
<sequence length="70" mass="7883">MNRHHIKSIIMGTTLIAFAAGGISACTPTVKIEPSDKPIRIDLNVKIDQEIRVRLDKEIEEVITNRPDLF</sequence>
<protein>
    <submittedName>
        <fullName evidence="2">YnbE-like lipoprotein</fullName>
    </submittedName>
</protein>
<reference evidence="2 3" key="1">
    <citation type="submission" date="2018-10" db="EMBL/GenBank/DDBJ databases">
        <title>Genomic Encyclopedia of Type Strains, Phase IV (KMG-IV): sequencing the most valuable type-strain genomes for metagenomic binning, comparative biology and taxonomic classification.</title>
        <authorList>
            <person name="Goeker M."/>
        </authorList>
    </citation>
    <scope>NUCLEOTIDE SEQUENCE [LARGE SCALE GENOMIC DNA]</scope>
    <source>
        <strain evidence="2 3">DSM 22008</strain>
    </source>
</reference>
<dbReference type="Proteomes" id="UP000282211">
    <property type="component" value="Unassembled WGS sequence"/>
</dbReference>
<dbReference type="InParanoid" id="A0A420WFP6"/>
<dbReference type="EMBL" id="RBII01000002">
    <property type="protein sequence ID" value="RKQ69820.1"/>
    <property type="molecule type" value="Genomic_DNA"/>
</dbReference>
<evidence type="ECO:0000313" key="3">
    <source>
        <dbReference type="Proteomes" id="UP000282211"/>
    </source>
</evidence>
<evidence type="ECO:0000256" key="1">
    <source>
        <dbReference type="SAM" id="SignalP"/>
    </source>
</evidence>
<proteinExistence type="predicted"/>